<dbReference type="AlphaFoldDB" id="A0A2I1PE51"/>
<dbReference type="Proteomes" id="UP000234206">
    <property type="component" value="Unassembled WGS sequence"/>
</dbReference>
<feature type="transmembrane region" description="Helical" evidence="1">
    <location>
        <begin position="94"/>
        <end position="121"/>
    </location>
</feature>
<keyword evidence="1" id="KW-0472">Membrane</keyword>
<evidence type="ECO:0000313" key="2">
    <source>
        <dbReference type="EMBL" id="PKZ42905.1"/>
    </source>
</evidence>
<dbReference type="EMBL" id="PKIZ01000001">
    <property type="protein sequence ID" value="PKZ42905.1"/>
    <property type="molecule type" value="Genomic_DNA"/>
</dbReference>
<protein>
    <submittedName>
        <fullName evidence="2">ABC transporter</fullName>
    </submittedName>
</protein>
<dbReference type="OrthoDB" id="160207at2"/>
<keyword evidence="1" id="KW-0812">Transmembrane</keyword>
<dbReference type="GO" id="GO:0043190">
    <property type="term" value="C:ATP-binding cassette (ABC) transporter complex"/>
    <property type="evidence" value="ECO:0007669"/>
    <property type="project" value="InterPro"/>
</dbReference>
<feature type="transmembrane region" description="Helical" evidence="1">
    <location>
        <begin position="157"/>
        <end position="176"/>
    </location>
</feature>
<dbReference type="PIRSF" id="PIRSF006648">
    <property type="entry name" value="DrrB"/>
    <property type="match status" value="1"/>
</dbReference>
<feature type="transmembrane region" description="Helical" evidence="1">
    <location>
        <begin position="213"/>
        <end position="233"/>
    </location>
</feature>
<evidence type="ECO:0000256" key="1">
    <source>
        <dbReference type="SAM" id="Phobius"/>
    </source>
</evidence>
<keyword evidence="3" id="KW-1185">Reference proteome</keyword>
<organism evidence="2 3">
    <name type="scientific">Kytococcus schroeteri</name>
    <dbReference type="NCBI Taxonomy" id="138300"/>
    <lineage>
        <taxon>Bacteria</taxon>
        <taxon>Bacillati</taxon>
        <taxon>Actinomycetota</taxon>
        <taxon>Actinomycetes</taxon>
        <taxon>Micrococcales</taxon>
        <taxon>Kytococcaceae</taxon>
        <taxon>Kytococcus</taxon>
    </lineage>
</organism>
<dbReference type="PANTHER" id="PTHR43229">
    <property type="entry name" value="NODULATION PROTEIN J"/>
    <property type="match status" value="1"/>
</dbReference>
<dbReference type="PANTHER" id="PTHR43229:SF2">
    <property type="entry name" value="NODULATION PROTEIN J"/>
    <property type="match status" value="1"/>
</dbReference>
<evidence type="ECO:0000313" key="3">
    <source>
        <dbReference type="Proteomes" id="UP000234206"/>
    </source>
</evidence>
<dbReference type="InterPro" id="IPR000412">
    <property type="entry name" value="ABC_2_transport"/>
</dbReference>
<gene>
    <name evidence="2" type="ORF">CYJ76_01025</name>
</gene>
<accession>A0A2I1PE51</accession>
<proteinExistence type="predicted"/>
<dbReference type="GO" id="GO:0140359">
    <property type="term" value="F:ABC-type transporter activity"/>
    <property type="evidence" value="ECO:0007669"/>
    <property type="project" value="InterPro"/>
</dbReference>
<name>A0A2I1PE51_9MICO</name>
<feature type="transmembrane region" description="Helical" evidence="1">
    <location>
        <begin position="49"/>
        <end position="73"/>
    </location>
</feature>
<reference evidence="2 3" key="1">
    <citation type="submission" date="2017-12" db="EMBL/GenBank/DDBJ databases">
        <title>Phylogenetic diversity of female urinary microbiome.</title>
        <authorList>
            <person name="Thomas-White K."/>
            <person name="Wolfe A.J."/>
        </authorList>
    </citation>
    <scope>NUCLEOTIDE SEQUENCE [LARGE SCALE GENOMIC DNA]</scope>
    <source>
        <strain evidence="2 3">UMB1298</strain>
    </source>
</reference>
<keyword evidence="1" id="KW-1133">Transmembrane helix</keyword>
<feature type="transmembrane region" description="Helical" evidence="1">
    <location>
        <begin position="127"/>
        <end position="150"/>
    </location>
</feature>
<sequence length="237" mass="24531">MLAQARYEAGVLLRNGEQLLVSIVLPLLALVTLHLTSSPSLGEGRRIDLAVPGVLALAIMSTAFTGQAIALAFDRRYGVLRLFGTTPLGASGLVWGRIVAVLGVIALQVAVLGGMGLTLGWQPTWSGVPAALLVGVLGAAAFVVLAVLVGGRLRAEAVLAVANLLWVVFLALGSLLPSHRFGAPWEMLVRLTPSGALGDGLRAALGDGHLDGVAVLVLLAWTVLGGLLATRVFRWSD</sequence>
<dbReference type="InterPro" id="IPR051784">
    <property type="entry name" value="Nod_factor_ABC_transporter"/>
</dbReference>
<feature type="transmembrane region" description="Helical" evidence="1">
    <location>
        <begin position="20"/>
        <end position="37"/>
    </location>
</feature>
<comment type="caution">
    <text evidence="2">The sequence shown here is derived from an EMBL/GenBank/DDBJ whole genome shotgun (WGS) entry which is preliminary data.</text>
</comment>